<name>A0A848RFB9_9FIRM</name>
<keyword evidence="2" id="KW-1185">Reference proteome</keyword>
<evidence type="ECO:0000313" key="1">
    <source>
        <dbReference type="EMBL" id="NMW84705.1"/>
    </source>
</evidence>
<dbReference type="AlphaFoldDB" id="A0A848RFB9"/>
<dbReference type="Proteomes" id="UP000568273">
    <property type="component" value="Unassembled WGS sequence"/>
</dbReference>
<evidence type="ECO:0000313" key="2">
    <source>
        <dbReference type="Proteomes" id="UP000568273"/>
    </source>
</evidence>
<sequence length="66" mass="7725">MDTFTKDMAELTVEEQKLVLTFLQDMRISYDPEWITVTNEEAKELQQIEEQGEFISLDEAIKELGL</sequence>
<accession>A0A848RFB9</accession>
<organism evidence="1 2">
    <name type="scientific">Peptoniphilus faecalis</name>
    <dbReference type="NCBI Taxonomy" id="2731255"/>
    <lineage>
        <taxon>Bacteria</taxon>
        <taxon>Bacillati</taxon>
        <taxon>Bacillota</taxon>
        <taxon>Tissierellia</taxon>
        <taxon>Tissierellales</taxon>
        <taxon>Peptoniphilaceae</taxon>
        <taxon>Peptoniphilus</taxon>
    </lineage>
</organism>
<evidence type="ECO:0008006" key="3">
    <source>
        <dbReference type="Google" id="ProtNLM"/>
    </source>
</evidence>
<protein>
    <recommendedName>
        <fullName evidence="3">Addiction module component</fullName>
    </recommendedName>
</protein>
<dbReference type="EMBL" id="JABDSR010000003">
    <property type="protein sequence ID" value="NMW84705.1"/>
    <property type="molecule type" value="Genomic_DNA"/>
</dbReference>
<comment type="caution">
    <text evidence="1">The sequence shown here is derived from an EMBL/GenBank/DDBJ whole genome shotgun (WGS) entry which is preliminary data.</text>
</comment>
<dbReference type="RefSeq" id="WP_169968430.1">
    <property type="nucleotide sequence ID" value="NZ_JABDSR010000003.1"/>
</dbReference>
<proteinExistence type="predicted"/>
<reference evidence="1" key="1">
    <citation type="submission" date="2020-04" db="EMBL/GenBank/DDBJ databases">
        <title>Peptoniphilus sp. nov. isolated from swine feces.</title>
        <authorList>
            <person name="Ryu S.W."/>
        </authorList>
    </citation>
    <scope>NUCLEOTIDE SEQUENCE [LARGE SCALE GENOMIC DNA]</scope>
    <source>
        <strain evidence="1">AGMB00490</strain>
    </source>
</reference>
<gene>
    <name evidence="1" type="ORF">HKO22_02965</name>
</gene>